<dbReference type="Proteomes" id="UP000654918">
    <property type="component" value="Unassembled WGS sequence"/>
</dbReference>
<dbReference type="AlphaFoldDB" id="A0A8H6JYG8"/>
<comment type="caution">
    <text evidence="2">The sequence shown here is derived from an EMBL/GenBank/DDBJ whole genome shotgun (WGS) entry which is preliminary data.</text>
</comment>
<keyword evidence="1" id="KW-0732">Signal</keyword>
<sequence>MQINLFASALVGMLFAVPATSTCTTSWPGYTCRSTQLGCCLEISYGVMDQNKKDEPWRFDWTRSNCNTCRP</sequence>
<protein>
    <submittedName>
        <fullName evidence="2">Uncharacterized protein</fullName>
    </submittedName>
</protein>
<gene>
    <name evidence="2" type="ORF">CPLU01_12400</name>
</gene>
<feature type="chain" id="PRO_5034302548" evidence="1">
    <location>
        <begin position="22"/>
        <end position="71"/>
    </location>
</feature>
<name>A0A8H6JYG8_9PEZI</name>
<keyword evidence="3" id="KW-1185">Reference proteome</keyword>
<evidence type="ECO:0000256" key="1">
    <source>
        <dbReference type="SAM" id="SignalP"/>
    </source>
</evidence>
<reference evidence="2" key="1">
    <citation type="journal article" date="2020" name="Phytopathology">
        <title>Genome Sequence Resources of Colletotrichum truncatum, C. plurivorum, C. musicola, and C. sojae: Four Species Pathogenic to Soybean (Glycine max).</title>
        <authorList>
            <person name="Rogerio F."/>
            <person name="Boufleur T.R."/>
            <person name="Ciampi-Guillardi M."/>
            <person name="Sukno S.A."/>
            <person name="Thon M.R."/>
            <person name="Massola Junior N.S."/>
            <person name="Baroncelli R."/>
        </authorList>
    </citation>
    <scope>NUCLEOTIDE SEQUENCE</scope>
    <source>
        <strain evidence="2">LFN00145</strain>
    </source>
</reference>
<organism evidence="2 3">
    <name type="scientific">Colletotrichum plurivorum</name>
    <dbReference type="NCBI Taxonomy" id="2175906"/>
    <lineage>
        <taxon>Eukaryota</taxon>
        <taxon>Fungi</taxon>
        <taxon>Dikarya</taxon>
        <taxon>Ascomycota</taxon>
        <taxon>Pezizomycotina</taxon>
        <taxon>Sordariomycetes</taxon>
        <taxon>Hypocreomycetidae</taxon>
        <taxon>Glomerellales</taxon>
        <taxon>Glomerellaceae</taxon>
        <taxon>Colletotrichum</taxon>
        <taxon>Colletotrichum orchidearum species complex</taxon>
    </lineage>
</organism>
<evidence type="ECO:0000313" key="2">
    <source>
        <dbReference type="EMBL" id="KAF6821787.1"/>
    </source>
</evidence>
<dbReference type="EMBL" id="WIGO01000255">
    <property type="protein sequence ID" value="KAF6821787.1"/>
    <property type="molecule type" value="Genomic_DNA"/>
</dbReference>
<proteinExistence type="predicted"/>
<evidence type="ECO:0000313" key="3">
    <source>
        <dbReference type="Proteomes" id="UP000654918"/>
    </source>
</evidence>
<feature type="signal peptide" evidence="1">
    <location>
        <begin position="1"/>
        <end position="21"/>
    </location>
</feature>
<accession>A0A8H6JYG8</accession>